<organism evidence="2 3">
    <name type="scientific">Emericellopsis cladophorae</name>
    <dbReference type="NCBI Taxonomy" id="2686198"/>
    <lineage>
        <taxon>Eukaryota</taxon>
        <taxon>Fungi</taxon>
        <taxon>Dikarya</taxon>
        <taxon>Ascomycota</taxon>
        <taxon>Pezizomycotina</taxon>
        <taxon>Sordariomycetes</taxon>
        <taxon>Hypocreomycetidae</taxon>
        <taxon>Hypocreales</taxon>
        <taxon>Bionectriaceae</taxon>
        <taxon>Emericellopsis</taxon>
    </lineage>
</organism>
<keyword evidence="3" id="KW-1185">Reference proteome</keyword>
<proteinExistence type="predicted"/>
<feature type="region of interest" description="Disordered" evidence="1">
    <location>
        <begin position="180"/>
        <end position="211"/>
    </location>
</feature>
<dbReference type="OrthoDB" id="5407653at2759"/>
<dbReference type="GeneID" id="75834159"/>
<dbReference type="AlphaFoldDB" id="A0A9Q0BBB5"/>
<sequence length="519" mass="57664">MFGNVVVGAASTAKVVNVQDVPKATPITIPRYQPFAQHDGLVDTRNSLPSLLSHTGRSDASILGVKGLSALGTNLTLDATTDQLIPDPSFIPDFSGWDQLSSEEARTRHKSTRCQIRNGNLSPGCETYQERVKELSHANEEAFRTVRRIPPPKGQQHARLGNAYEFFRCLEMFTSFWDDTSKSPELPPSPEATEPVPSGTADSRTVRTAEGTAMPTDYRQKLTTAFLKMVCYDFGCNVSYARTEPRLHVCTPEGTVSPRKSYLVSSCSFIFQSPTTREASRAGLVYGPVAAVSARVTTNFTTPNMETAQALDLSKEICAALITAQHRAREGKEEVRFGEGQWWTQKPRWGGGAGGPIGREIEREAKEDAAGPSDADGPPLAKNYRKNMPMYNSYRMVRPPANTWDQKARYEGIGKVPGSTFDDVFVVSCLFHHISILRVRVPLRLLEVLEGAPEQDPAVRSWGNVQAWRSPWYDMFEMEGRIEAMKAFWAVMAYQMRECAVDQDVAMNDADIPQPRDDR</sequence>
<comment type="caution">
    <text evidence="2">The sequence shown here is derived from an EMBL/GenBank/DDBJ whole genome shotgun (WGS) entry which is preliminary data.</text>
</comment>
<dbReference type="RefSeq" id="XP_051360498.1">
    <property type="nucleotide sequence ID" value="XM_051508354.1"/>
</dbReference>
<evidence type="ECO:0000313" key="3">
    <source>
        <dbReference type="Proteomes" id="UP001055219"/>
    </source>
</evidence>
<dbReference type="EMBL" id="JAGIXG020000043">
    <property type="protein sequence ID" value="KAI6779642.1"/>
    <property type="molecule type" value="Genomic_DNA"/>
</dbReference>
<accession>A0A9Q0BBB5</accession>
<dbReference type="Proteomes" id="UP001055219">
    <property type="component" value="Unassembled WGS sequence"/>
</dbReference>
<reference evidence="2" key="1">
    <citation type="journal article" date="2021" name="J Fungi (Basel)">
        <title>Genomic and Metabolomic Analyses of the Marine Fungus Emericellopsis cladophorae: Insights into Saltwater Adaptability Mechanisms and Its Biosynthetic Potential.</title>
        <authorList>
            <person name="Goncalves M.F.M."/>
            <person name="Hilario S."/>
            <person name="Van de Peer Y."/>
            <person name="Esteves A.C."/>
            <person name="Alves A."/>
        </authorList>
    </citation>
    <scope>NUCLEOTIDE SEQUENCE</scope>
    <source>
        <strain evidence="2">MUM 19.33</strain>
    </source>
</reference>
<protein>
    <submittedName>
        <fullName evidence="2">Uncharacterized protein</fullName>
    </submittedName>
</protein>
<gene>
    <name evidence="2" type="ORF">J7T54_007685</name>
</gene>
<evidence type="ECO:0000313" key="2">
    <source>
        <dbReference type="EMBL" id="KAI6779642.1"/>
    </source>
</evidence>
<evidence type="ECO:0000256" key="1">
    <source>
        <dbReference type="SAM" id="MobiDB-lite"/>
    </source>
</evidence>
<reference evidence="2" key="2">
    <citation type="submission" date="2022-07" db="EMBL/GenBank/DDBJ databases">
        <authorList>
            <person name="Goncalves M.F.M."/>
            <person name="Hilario S."/>
            <person name="Van De Peer Y."/>
            <person name="Esteves A.C."/>
            <person name="Alves A."/>
        </authorList>
    </citation>
    <scope>NUCLEOTIDE SEQUENCE</scope>
    <source>
        <strain evidence="2">MUM 19.33</strain>
    </source>
</reference>
<name>A0A9Q0BBB5_9HYPO</name>